<dbReference type="GO" id="GO:0034553">
    <property type="term" value="P:mitochondrial respiratory chain complex II assembly"/>
    <property type="evidence" value="ECO:0007669"/>
    <property type="project" value="InterPro"/>
</dbReference>
<dbReference type="GeneID" id="59327151"/>
<dbReference type="PANTHER" id="PTHR13675:SF1">
    <property type="entry name" value="SUCCINATE DEHYDROGENASE ASSEMBLY FACTOR 1, MITOCHONDRIAL"/>
    <property type="match status" value="1"/>
</dbReference>
<dbReference type="KEGG" id="tgb:HG536_0F02610"/>
<dbReference type="GO" id="GO:0005759">
    <property type="term" value="C:mitochondrial matrix"/>
    <property type="evidence" value="ECO:0007669"/>
    <property type="project" value="UniProtKB-SubCell"/>
</dbReference>
<keyword evidence="2" id="KW-0496">Mitochondrion</keyword>
<dbReference type="OrthoDB" id="273010at2759"/>
<evidence type="ECO:0000313" key="6">
    <source>
        <dbReference type="EMBL" id="QLL33936.1"/>
    </source>
</evidence>
<dbReference type="InterPro" id="IPR008011">
    <property type="entry name" value="Complex1_LYR_dom"/>
</dbReference>
<feature type="domain" description="Complex 1 LYR protein" evidence="5">
    <location>
        <begin position="21"/>
        <end position="79"/>
    </location>
</feature>
<dbReference type="RefSeq" id="XP_037140610.1">
    <property type="nucleotide sequence ID" value="XM_037284714.1"/>
</dbReference>
<protein>
    <recommendedName>
        <fullName evidence="5">Complex 1 LYR protein domain-containing protein</fullName>
    </recommendedName>
</protein>
<organism evidence="6 7">
    <name type="scientific">Torulaspora globosa</name>
    <dbReference type="NCBI Taxonomy" id="48254"/>
    <lineage>
        <taxon>Eukaryota</taxon>
        <taxon>Fungi</taxon>
        <taxon>Dikarya</taxon>
        <taxon>Ascomycota</taxon>
        <taxon>Saccharomycotina</taxon>
        <taxon>Saccharomycetes</taxon>
        <taxon>Saccharomycetales</taxon>
        <taxon>Saccharomycetaceae</taxon>
        <taxon>Torulaspora</taxon>
    </lineage>
</organism>
<dbReference type="Pfam" id="PF05347">
    <property type="entry name" value="Complex1_LYR"/>
    <property type="match status" value="1"/>
</dbReference>
<dbReference type="AlphaFoldDB" id="A0A7G3ZKA0"/>
<evidence type="ECO:0000259" key="5">
    <source>
        <dbReference type="Pfam" id="PF05347"/>
    </source>
</evidence>
<dbReference type="CDD" id="cd20268">
    <property type="entry name" value="Complex1_LYR_SDHAF1_LYRM8"/>
    <property type="match status" value="1"/>
</dbReference>
<comment type="subcellular location">
    <subcellularLocation>
        <location evidence="1">Mitochondrion matrix</location>
    </subcellularLocation>
</comment>
<accession>A0A7G3ZKA0</accession>
<evidence type="ECO:0000256" key="2">
    <source>
        <dbReference type="ARBA" id="ARBA00023128"/>
    </source>
</evidence>
<dbReference type="PANTHER" id="PTHR13675">
    <property type="entry name" value="LYR MOTIF-CONTAINING PROTEIN 2"/>
    <property type="match status" value="1"/>
</dbReference>
<dbReference type="Proteomes" id="UP000515788">
    <property type="component" value="Chromosome 6"/>
</dbReference>
<proteinExistence type="inferred from homology"/>
<comment type="similarity">
    <text evidence="4">Belongs to the complex I LYR family. SDHAF1 subfamily.</text>
</comment>
<sequence>MRDQIYMVTQNMVRRLSGLQKEVLHLYRACLRVAHTKPKANQAHFVQYTRQEFGKYKDLPKKDFTTIEHLLRVGRKRMESYSRSELKDIH</sequence>
<name>A0A7G3ZKA0_9SACH</name>
<evidence type="ECO:0000256" key="3">
    <source>
        <dbReference type="ARBA" id="ARBA00023186"/>
    </source>
</evidence>
<gene>
    <name evidence="6" type="ORF">HG536_0F02610</name>
</gene>
<keyword evidence="7" id="KW-1185">Reference proteome</keyword>
<evidence type="ECO:0000256" key="1">
    <source>
        <dbReference type="ARBA" id="ARBA00004305"/>
    </source>
</evidence>
<reference evidence="6 7" key="1">
    <citation type="submission" date="2020-06" db="EMBL/GenBank/DDBJ databases">
        <title>The yeast mating-type switching endonuclease HO is a domesticated member of an unorthodox homing genetic element family.</title>
        <authorList>
            <person name="Coughlan A.Y."/>
            <person name="Lombardi L."/>
            <person name="Braun-Galleani S."/>
            <person name="Martos A.R."/>
            <person name="Galeote V."/>
            <person name="Bigey F."/>
            <person name="Dequin S."/>
            <person name="Byrne K.P."/>
            <person name="Wolfe K.H."/>
        </authorList>
    </citation>
    <scope>NUCLEOTIDE SEQUENCE [LARGE SCALE GENOMIC DNA]</scope>
    <source>
        <strain evidence="6 7">CBS764</strain>
    </source>
</reference>
<dbReference type="EMBL" id="CP059251">
    <property type="protein sequence ID" value="QLL33936.1"/>
    <property type="molecule type" value="Genomic_DNA"/>
</dbReference>
<evidence type="ECO:0000256" key="4">
    <source>
        <dbReference type="ARBA" id="ARBA00025715"/>
    </source>
</evidence>
<keyword evidence="3" id="KW-0143">Chaperone</keyword>
<dbReference type="InterPro" id="IPR045295">
    <property type="entry name" value="Complex1_LYR_SDHAF1_LYRM8"/>
</dbReference>
<evidence type="ECO:0000313" key="7">
    <source>
        <dbReference type="Proteomes" id="UP000515788"/>
    </source>
</evidence>